<evidence type="ECO:0000313" key="10">
    <source>
        <dbReference type="EMBL" id="GAA2003869.1"/>
    </source>
</evidence>
<dbReference type="Gene3D" id="3.30.300.130">
    <property type="entry name" value="Fe-S cluster assembly (FSCA)"/>
    <property type="match status" value="1"/>
</dbReference>
<dbReference type="GO" id="GO:0005524">
    <property type="term" value="F:ATP binding"/>
    <property type="evidence" value="ECO:0007669"/>
    <property type="project" value="UniProtKB-KW"/>
</dbReference>
<keyword evidence="4 8" id="KW-0547">Nucleotide-binding</keyword>
<dbReference type="PANTHER" id="PTHR42961:SF2">
    <property type="entry name" value="IRON-SULFUR PROTEIN NUBPL"/>
    <property type="match status" value="1"/>
</dbReference>
<comment type="similarity">
    <text evidence="2">In the C-terminal section; belongs to the Mrp/NBP35 ATP-binding proteins family.</text>
</comment>
<gene>
    <name evidence="10" type="ORF">GCM10009838_82600</name>
</gene>
<comment type="similarity">
    <text evidence="8">Belongs to the Mrp/NBP35 ATP-binding proteins family.</text>
</comment>
<dbReference type="InterPro" id="IPR034904">
    <property type="entry name" value="FSCA_dom_sf"/>
</dbReference>
<sequence>MSIAVEHGITEDAIHKALSKVQDPEIHRSITELDMVKAVHVAADGAVKVAIFLTVAGCPMKDRLTSDIRREVGAIAGVTAVEVELDVMSAEQREALKTKLRGGQVDREIPFAQAGSLTRVYAIASGKGGVGKSSVTVNLAAALAAKGLKVGVVDADIYGHSIPRMLGVTEPPTPIDDMILAPTAPSGVKVISIGMFTPGNSPVVWRGPMLHRAIQQFLADVYWGDLDVLLLDLPPGTGDIAISVAQLVPNAEILVVTTPQQAAAEVAERAGTIAVQTRQRITGVIENMSWMPCPHCGEQVDVFGSGGGETVAEALTRATGTKVPLLGQVPIDVRLREGGDTGEPITAADPASPAAQVLLGIADKLATRSRGLVGMSLSVSPVRK</sequence>
<evidence type="ECO:0000256" key="6">
    <source>
        <dbReference type="ARBA" id="ARBA00023004"/>
    </source>
</evidence>
<comment type="function">
    <text evidence="8">Binds and transfers iron-sulfur (Fe-S) clusters to target apoproteins. Can hydrolyze ATP.</text>
</comment>
<dbReference type="CDD" id="cd02037">
    <property type="entry name" value="Mrp_NBP35"/>
    <property type="match status" value="1"/>
</dbReference>
<proteinExistence type="inferred from homology"/>
<evidence type="ECO:0000256" key="3">
    <source>
        <dbReference type="ARBA" id="ARBA00022723"/>
    </source>
</evidence>
<dbReference type="Proteomes" id="UP001499854">
    <property type="component" value="Unassembled WGS sequence"/>
</dbReference>
<feature type="domain" description="MIP18 family-like" evidence="9">
    <location>
        <begin position="11"/>
        <end position="83"/>
    </location>
</feature>
<protein>
    <recommendedName>
        <fullName evidence="8">Iron-sulfur cluster carrier protein</fullName>
    </recommendedName>
</protein>
<keyword evidence="11" id="KW-1185">Reference proteome</keyword>
<dbReference type="SUPFAM" id="SSF117916">
    <property type="entry name" value="Fe-S cluster assembly (FSCA) domain-like"/>
    <property type="match status" value="1"/>
</dbReference>
<dbReference type="PANTHER" id="PTHR42961">
    <property type="entry name" value="IRON-SULFUR PROTEIN NUBPL"/>
    <property type="match status" value="1"/>
</dbReference>
<keyword evidence="6 8" id="KW-0408">Iron</keyword>
<dbReference type="Gene3D" id="3.40.50.300">
    <property type="entry name" value="P-loop containing nucleotide triphosphate hydrolases"/>
    <property type="match status" value="1"/>
</dbReference>
<accession>A0ABN2TBV7</accession>
<comment type="similarity">
    <text evidence="1">In the N-terminal section; belongs to the MIP18 family.</text>
</comment>
<evidence type="ECO:0000256" key="4">
    <source>
        <dbReference type="ARBA" id="ARBA00022741"/>
    </source>
</evidence>
<dbReference type="InterPro" id="IPR002744">
    <property type="entry name" value="MIP18-like"/>
</dbReference>
<dbReference type="RefSeq" id="WP_344662685.1">
    <property type="nucleotide sequence ID" value="NZ_BAAAQM010000080.1"/>
</dbReference>
<dbReference type="EMBL" id="BAAAQM010000080">
    <property type="protein sequence ID" value="GAA2003869.1"/>
    <property type="molecule type" value="Genomic_DNA"/>
</dbReference>
<dbReference type="InterPro" id="IPR000808">
    <property type="entry name" value="Mrp-like_CS"/>
</dbReference>
<keyword evidence="3 8" id="KW-0479">Metal-binding</keyword>
<keyword evidence="7 8" id="KW-0411">Iron-sulfur</keyword>
<dbReference type="PROSITE" id="PS01215">
    <property type="entry name" value="MRP"/>
    <property type="match status" value="1"/>
</dbReference>
<comment type="caution">
    <text evidence="10">The sequence shown here is derived from an EMBL/GenBank/DDBJ whole genome shotgun (WGS) entry which is preliminary data.</text>
</comment>
<comment type="subunit">
    <text evidence="8">Homodimer.</text>
</comment>
<reference evidence="10 11" key="1">
    <citation type="journal article" date="2019" name="Int. J. Syst. Evol. Microbiol.">
        <title>The Global Catalogue of Microorganisms (GCM) 10K type strain sequencing project: providing services to taxonomists for standard genome sequencing and annotation.</title>
        <authorList>
            <consortium name="The Broad Institute Genomics Platform"/>
            <consortium name="The Broad Institute Genome Sequencing Center for Infectious Disease"/>
            <person name="Wu L."/>
            <person name="Ma J."/>
        </authorList>
    </citation>
    <scope>NUCLEOTIDE SEQUENCE [LARGE SCALE GENOMIC DNA]</scope>
    <source>
        <strain evidence="10 11">JCM 16013</strain>
    </source>
</reference>
<organism evidence="10 11">
    <name type="scientific">Catenulispora subtropica</name>
    <dbReference type="NCBI Taxonomy" id="450798"/>
    <lineage>
        <taxon>Bacteria</taxon>
        <taxon>Bacillati</taxon>
        <taxon>Actinomycetota</taxon>
        <taxon>Actinomycetes</taxon>
        <taxon>Catenulisporales</taxon>
        <taxon>Catenulisporaceae</taxon>
        <taxon>Catenulispora</taxon>
    </lineage>
</organism>
<dbReference type="InterPro" id="IPR033756">
    <property type="entry name" value="YlxH/NBP35"/>
</dbReference>
<dbReference type="Pfam" id="PF10609">
    <property type="entry name" value="ParA"/>
    <property type="match status" value="1"/>
</dbReference>
<evidence type="ECO:0000259" key="9">
    <source>
        <dbReference type="Pfam" id="PF01883"/>
    </source>
</evidence>
<keyword evidence="8" id="KW-0378">Hydrolase</keyword>
<feature type="binding site" evidence="8">
    <location>
        <begin position="126"/>
        <end position="133"/>
    </location>
    <ligand>
        <name>ATP</name>
        <dbReference type="ChEBI" id="CHEBI:30616"/>
    </ligand>
</feature>
<dbReference type="InterPro" id="IPR019591">
    <property type="entry name" value="Mrp/NBP35_ATP-bd"/>
</dbReference>
<dbReference type="SUPFAM" id="SSF52540">
    <property type="entry name" value="P-loop containing nucleoside triphosphate hydrolases"/>
    <property type="match status" value="1"/>
</dbReference>
<name>A0ABN2TBV7_9ACTN</name>
<evidence type="ECO:0000256" key="1">
    <source>
        <dbReference type="ARBA" id="ARBA00007352"/>
    </source>
</evidence>
<evidence type="ECO:0000256" key="7">
    <source>
        <dbReference type="ARBA" id="ARBA00023014"/>
    </source>
</evidence>
<dbReference type="Pfam" id="PF01883">
    <property type="entry name" value="FeS_assembly_P"/>
    <property type="match status" value="1"/>
</dbReference>
<dbReference type="InterPro" id="IPR027417">
    <property type="entry name" value="P-loop_NTPase"/>
</dbReference>
<dbReference type="HAMAP" id="MF_02040">
    <property type="entry name" value="Mrp_NBP35"/>
    <property type="match status" value="1"/>
</dbReference>
<evidence type="ECO:0000256" key="8">
    <source>
        <dbReference type="HAMAP-Rule" id="MF_02040"/>
    </source>
</evidence>
<keyword evidence="5 8" id="KW-0067">ATP-binding</keyword>
<evidence type="ECO:0000256" key="5">
    <source>
        <dbReference type="ARBA" id="ARBA00022840"/>
    </source>
</evidence>
<evidence type="ECO:0000313" key="11">
    <source>
        <dbReference type="Proteomes" id="UP001499854"/>
    </source>
</evidence>
<evidence type="ECO:0000256" key="2">
    <source>
        <dbReference type="ARBA" id="ARBA00008205"/>
    </source>
</evidence>
<dbReference type="InterPro" id="IPR044304">
    <property type="entry name" value="NUBPL-like"/>
</dbReference>